<dbReference type="InterPro" id="IPR040841">
    <property type="entry name" value="Luciferase_dom"/>
</dbReference>
<comment type="caution">
    <text evidence="2">The sequence shown here is derived from an EMBL/GenBank/DDBJ whole genome shotgun (WGS) entry which is preliminary data.</text>
</comment>
<evidence type="ECO:0000259" key="1">
    <source>
        <dbReference type="Pfam" id="PF17648"/>
    </source>
</evidence>
<dbReference type="Pfam" id="PF17648">
    <property type="entry name" value="Luciferase"/>
    <property type="match status" value="1"/>
</dbReference>
<evidence type="ECO:0000313" key="3">
    <source>
        <dbReference type="Proteomes" id="UP001081071"/>
    </source>
</evidence>
<dbReference type="PANTHER" id="PTHR38695">
    <property type="entry name" value="AMINO ACID PERMEASE_ SLC12A DOMAIN-CONTAINING PROTEIN"/>
    <property type="match status" value="1"/>
</dbReference>
<dbReference type="EMBL" id="JAPWIJ010000001">
    <property type="protein sequence ID" value="MCZ4517387.1"/>
    <property type="molecule type" value="Genomic_DNA"/>
</dbReference>
<dbReference type="PANTHER" id="PTHR38695:SF1">
    <property type="entry name" value="AMINO ACID PERMEASE_ SLC12A DOMAIN-CONTAINING PROTEIN"/>
    <property type="match status" value="1"/>
</dbReference>
<dbReference type="InterPro" id="IPR048273">
    <property type="entry name" value="Luciferase"/>
</dbReference>
<dbReference type="RefSeq" id="WP_269601996.1">
    <property type="nucleotide sequence ID" value="NZ_JAPWIJ010000001.1"/>
</dbReference>
<name>A0ABT4M8U9_9NOCA</name>
<evidence type="ECO:0000313" key="2">
    <source>
        <dbReference type="EMBL" id="MCZ4517387.1"/>
    </source>
</evidence>
<keyword evidence="3" id="KW-1185">Reference proteome</keyword>
<gene>
    <name evidence="2" type="ORF">O4220_02595</name>
</gene>
<accession>A0ABT4M8U9</accession>
<feature type="domain" description="Luciferase" evidence="1">
    <location>
        <begin position="131"/>
        <end position="201"/>
    </location>
</feature>
<sequence>MQKVKNDYTAWMELGPGGLPANIGGWLITTALRPFARRDPLRVDGTSGTGLHWPLEHRPGPRPSIAPYPIPHRQLTDRGTRALIERLTAAVAAEALSDRPFHLERSRFERRGDALYLSDLRSASPWISRTNGEIVHVHETEGSLHVVLQPDDAQTVISAGWGELHPLAGRPVLGLPENYVFLYAPRDSDDADRIEQIIQRATATSTI</sequence>
<reference evidence="2" key="1">
    <citation type="submission" date="2022-12" db="EMBL/GenBank/DDBJ databases">
        <authorList>
            <person name="Krivoruchko A.V."/>
            <person name="Elkin A."/>
        </authorList>
    </citation>
    <scope>NUCLEOTIDE SEQUENCE</scope>
    <source>
        <strain evidence="2">IEGM 1391</strain>
    </source>
</reference>
<protein>
    <submittedName>
        <fullName evidence="2">DUF5519 family protein</fullName>
    </submittedName>
</protein>
<organism evidence="2 3">
    <name type="scientific">Rhodococcus ruber</name>
    <dbReference type="NCBI Taxonomy" id="1830"/>
    <lineage>
        <taxon>Bacteria</taxon>
        <taxon>Bacillati</taxon>
        <taxon>Actinomycetota</taxon>
        <taxon>Actinomycetes</taxon>
        <taxon>Mycobacteriales</taxon>
        <taxon>Nocardiaceae</taxon>
        <taxon>Rhodococcus</taxon>
    </lineage>
</organism>
<proteinExistence type="predicted"/>
<dbReference type="Proteomes" id="UP001081071">
    <property type="component" value="Unassembled WGS sequence"/>
</dbReference>